<protein>
    <submittedName>
        <fullName evidence="3">2,3-dihydroxypropane-1-sulfonate exporter</fullName>
    </submittedName>
</protein>
<dbReference type="InterPro" id="IPR039672">
    <property type="entry name" value="MFS_2"/>
</dbReference>
<sequence>MPVKPPAKHSVAQPSNSQRNRLSWRERLGYGTGDVGYNFLFDMGQLYLLKFMTDGLGLNPAVGGTVFLVAKIWDGFADMAVGTWIDNKRKPGRFGRYKSFILYSVIPLALLLIANFTVPEMSLSGKTIWAYAAYIIFGTVYSIGNVSYGSMIPTMTRDPQERAVLSSIRQGGSNLGLLIATVAFMPIVHLFTNQRHGYTVAVTCFAIAGIALICFMCSSVKERFTHEATNAAAPSESKVPLRTQFKLLLHNRPLIGIAFANLFSFSAFNVKLAVQVYFTQYILHDDWALSYLGLFSIGCVFPAVAIAPWLSKKIGKRNTYILGCAIWFVADTIAFFAVHSTLSLVIFSCFAYFGSGLPTSLNWGMVSDCVEYGEYKSEVRNEALTYSSFTWFRKISQAAAGFIPGAVLATVGYVANAENQSSGTIFGIRALMFVYPLVMCVLTIIMMKFVYNLSDDKVRHLIDELDARQVSKLASSGPTTPTASPSDNEFPSSGASND</sequence>
<keyword evidence="2" id="KW-1133">Transmembrane helix</keyword>
<dbReference type="EMBL" id="CP025198">
    <property type="protein sequence ID" value="AXE37689.1"/>
    <property type="molecule type" value="Genomic_DNA"/>
</dbReference>
<reference evidence="3 4" key="1">
    <citation type="submission" date="2017-12" db="EMBL/GenBank/DDBJ databases">
        <title>The whole genome sequence of the Acidipropionibacterium virtanenii sp. nov. type strain JS278.</title>
        <authorList>
            <person name="Laine P."/>
            <person name="Deptula P."/>
            <person name="Varmanen P."/>
            <person name="Auvinen P."/>
        </authorList>
    </citation>
    <scope>NUCLEOTIDE SEQUENCE [LARGE SCALE GENOMIC DNA]</scope>
    <source>
        <strain evidence="3 4">JS278</strain>
    </source>
</reference>
<dbReference type="Gene3D" id="1.20.1250.20">
    <property type="entry name" value="MFS general substrate transporter like domains"/>
    <property type="match status" value="2"/>
</dbReference>
<dbReference type="GO" id="GO:0008643">
    <property type="term" value="P:carbohydrate transport"/>
    <property type="evidence" value="ECO:0007669"/>
    <property type="project" value="InterPro"/>
</dbReference>
<keyword evidence="2" id="KW-0472">Membrane</keyword>
<dbReference type="SUPFAM" id="SSF103473">
    <property type="entry name" value="MFS general substrate transporter"/>
    <property type="match status" value="1"/>
</dbReference>
<evidence type="ECO:0000256" key="2">
    <source>
        <dbReference type="SAM" id="Phobius"/>
    </source>
</evidence>
<feature type="transmembrane region" description="Helical" evidence="2">
    <location>
        <begin position="254"/>
        <end position="278"/>
    </location>
</feature>
<feature type="transmembrane region" description="Helical" evidence="2">
    <location>
        <begin position="172"/>
        <end position="191"/>
    </location>
</feature>
<dbReference type="OrthoDB" id="181905at2"/>
<dbReference type="Pfam" id="PF13347">
    <property type="entry name" value="MFS_2"/>
    <property type="match status" value="1"/>
</dbReference>
<feature type="transmembrane region" description="Helical" evidence="2">
    <location>
        <begin position="128"/>
        <end position="151"/>
    </location>
</feature>
<gene>
    <name evidence="3" type="primary">yihP</name>
    <name evidence="3" type="ORF">JS278_00496</name>
</gene>
<dbReference type="KEGG" id="acij:JS278_00496"/>
<dbReference type="PANTHER" id="PTHR11328:SF39">
    <property type="entry name" value="2,3-DIHYDROXYPROPANE-1-SULFONATE EXPORTER-RELATED"/>
    <property type="match status" value="1"/>
</dbReference>
<keyword evidence="4" id="KW-1185">Reference proteome</keyword>
<feature type="transmembrane region" description="Helical" evidence="2">
    <location>
        <begin position="395"/>
        <end position="414"/>
    </location>
</feature>
<dbReference type="InterPro" id="IPR001927">
    <property type="entry name" value="Na/Gal_symport"/>
</dbReference>
<accession>A0A344UQZ1</accession>
<evidence type="ECO:0000313" key="4">
    <source>
        <dbReference type="Proteomes" id="UP000251995"/>
    </source>
</evidence>
<evidence type="ECO:0000256" key="1">
    <source>
        <dbReference type="SAM" id="MobiDB-lite"/>
    </source>
</evidence>
<feature type="transmembrane region" description="Helical" evidence="2">
    <location>
        <begin position="197"/>
        <end position="217"/>
    </location>
</feature>
<feature type="region of interest" description="Disordered" evidence="1">
    <location>
        <begin position="472"/>
        <end position="498"/>
    </location>
</feature>
<dbReference type="GO" id="GO:0015293">
    <property type="term" value="F:symporter activity"/>
    <property type="evidence" value="ECO:0007669"/>
    <property type="project" value="InterPro"/>
</dbReference>
<dbReference type="GO" id="GO:0006814">
    <property type="term" value="P:sodium ion transport"/>
    <property type="evidence" value="ECO:0007669"/>
    <property type="project" value="InterPro"/>
</dbReference>
<dbReference type="GO" id="GO:0005886">
    <property type="term" value="C:plasma membrane"/>
    <property type="evidence" value="ECO:0007669"/>
    <property type="project" value="TreeGrafter"/>
</dbReference>
<dbReference type="PANTHER" id="PTHR11328">
    <property type="entry name" value="MAJOR FACILITATOR SUPERFAMILY DOMAIN-CONTAINING PROTEIN"/>
    <property type="match status" value="1"/>
</dbReference>
<keyword evidence="2" id="KW-0812">Transmembrane</keyword>
<dbReference type="RefSeq" id="WP_114043814.1">
    <property type="nucleotide sequence ID" value="NZ_CP025198.1"/>
</dbReference>
<dbReference type="NCBIfam" id="TIGR00792">
    <property type="entry name" value="gph"/>
    <property type="match status" value="1"/>
</dbReference>
<dbReference type="InterPro" id="IPR036259">
    <property type="entry name" value="MFS_trans_sf"/>
</dbReference>
<feature type="transmembrane region" description="Helical" evidence="2">
    <location>
        <begin position="426"/>
        <end position="451"/>
    </location>
</feature>
<proteinExistence type="predicted"/>
<feature type="transmembrane region" description="Helical" evidence="2">
    <location>
        <begin position="97"/>
        <end position="116"/>
    </location>
</feature>
<evidence type="ECO:0000313" key="3">
    <source>
        <dbReference type="EMBL" id="AXE37689.1"/>
    </source>
</evidence>
<feature type="transmembrane region" description="Helical" evidence="2">
    <location>
        <begin position="290"/>
        <end position="310"/>
    </location>
</feature>
<feature type="compositionally biased region" description="Polar residues" evidence="1">
    <location>
        <begin position="487"/>
        <end position="498"/>
    </location>
</feature>
<dbReference type="Proteomes" id="UP000251995">
    <property type="component" value="Chromosome"/>
</dbReference>
<name>A0A344UQZ1_9ACTN</name>
<organism evidence="3 4">
    <name type="scientific">Acidipropionibacterium virtanenii</name>
    <dbReference type="NCBI Taxonomy" id="2057246"/>
    <lineage>
        <taxon>Bacteria</taxon>
        <taxon>Bacillati</taxon>
        <taxon>Actinomycetota</taxon>
        <taxon>Actinomycetes</taxon>
        <taxon>Propionibacteriales</taxon>
        <taxon>Propionibacteriaceae</taxon>
        <taxon>Acidipropionibacterium</taxon>
    </lineage>
</organism>
<feature type="transmembrane region" description="Helical" evidence="2">
    <location>
        <begin position="322"/>
        <end position="353"/>
    </location>
</feature>
<dbReference type="AlphaFoldDB" id="A0A344UQZ1"/>
<feature type="compositionally biased region" description="Low complexity" evidence="1">
    <location>
        <begin position="474"/>
        <end position="486"/>
    </location>
</feature>
<dbReference type="CDD" id="cd17332">
    <property type="entry name" value="MFS_MelB_like"/>
    <property type="match status" value="1"/>
</dbReference>